<evidence type="ECO:0000259" key="9">
    <source>
        <dbReference type="Pfam" id="PF00082"/>
    </source>
</evidence>
<keyword evidence="6" id="KW-0325">Glycoprotein</keyword>
<keyword evidence="5 8" id="KW-0720">Serine protease</keyword>
<dbReference type="InterPro" id="IPR010259">
    <property type="entry name" value="S8pro/Inhibitor_I9"/>
</dbReference>
<evidence type="ECO:0000256" key="8">
    <source>
        <dbReference type="PROSITE-ProRule" id="PRU01240"/>
    </source>
</evidence>
<reference evidence="13 14" key="1">
    <citation type="submission" date="2020-09" db="EMBL/GenBank/DDBJ databases">
        <title>De no assembly of potato wild relative species, Solanum commersonii.</title>
        <authorList>
            <person name="Cho K."/>
        </authorList>
    </citation>
    <scope>NUCLEOTIDE SEQUENCE [LARGE SCALE GENOMIC DNA]</scope>
    <source>
        <strain evidence="13">LZ3.2</strain>
        <tissue evidence="13">Leaf</tissue>
    </source>
</reference>
<keyword evidence="4 8" id="KW-0378">Hydrolase</keyword>
<evidence type="ECO:0000256" key="3">
    <source>
        <dbReference type="ARBA" id="ARBA00022729"/>
    </source>
</evidence>
<evidence type="ECO:0000256" key="1">
    <source>
        <dbReference type="ARBA" id="ARBA00011073"/>
    </source>
</evidence>
<evidence type="ECO:0000313" key="14">
    <source>
        <dbReference type="Proteomes" id="UP000824120"/>
    </source>
</evidence>
<dbReference type="SUPFAM" id="SSF52743">
    <property type="entry name" value="Subtilisin-like"/>
    <property type="match status" value="1"/>
</dbReference>
<dbReference type="InterPro" id="IPR041469">
    <property type="entry name" value="Subtilisin-like_FN3"/>
</dbReference>
<dbReference type="PRINTS" id="PR00723">
    <property type="entry name" value="SUBTILISIN"/>
</dbReference>
<evidence type="ECO:0000256" key="5">
    <source>
        <dbReference type="ARBA" id="ARBA00022825"/>
    </source>
</evidence>
<dbReference type="InterPro" id="IPR003137">
    <property type="entry name" value="PA_domain"/>
</dbReference>
<gene>
    <name evidence="13" type="ORF">H5410_020545</name>
</gene>
<dbReference type="Pfam" id="PF00082">
    <property type="entry name" value="Peptidase_S8"/>
    <property type="match status" value="1"/>
</dbReference>
<sequence length="740" mass="80798">MTILNELSRVTLADLQGVVDSHHEFLGSFLGSKEKAKDAILYSYKRHINGFAALLEDDQVEEIQRHPSVISVFLNKARKLHTTHSWEFMRLEKNGVVHPNSLWNKAEFGQDIIIANLDTGVWPESESFNDEGFGPIPSRWKGICQNDKTNDGFSCNKFDLLERVLSYTSSAKLIGARFFKKGYIAHGGDTTNSMNTLRDYDGHGSHTLSTAAGNIVYGASVLGLVNGTAKGGSPKSRVAAYKVCWPPVDDAGCMNADILKAFDTTIHDGVDVISISVGGTPCDYLKDGLAIGSFHAVKNGIVIVASAGNDGSKPGTVTNVAPWIITVAASTLDRKLQSSAGLQNGLILTGAGLSKPTMPEKSFYPLISAAQAKRAKASVDDAIKELSKQKRDFFLKQAKKGNLRCKKGTLDPKKVKGKILGCLRGEIPLIEKGHHAALAGAIGMILCNNKPTGNEIYSIPHVLPAIHINYTDGVRVFDYIASSKSPDITAPGVDIIAAYSEAVNPTEEDYDKRTSPYNMISGTSMSCPHVAGVVGLLKSLHPDWSPAAIRSAIMTTARTRDNTFKPMLDATEKDKATPFNYGAGHMRPNRAMDPGLVYALTVKDYYDFLCTLGYNQNITEFSETESSYHCPKHQQGLNNLLDFNYPSITIPNISPSSPITITHTLDVFVYHRIFSASVNPRVLEFDHVGQEKSFNVTIKVLDADAVKDTYVFGELRWTDHVHYVRSPIAIASMSDISYMN</sequence>
<dbReference type="CDD" id="cd04852">
    <property type="entry name" value="Peptidases_S8_3"/>
    <property type="match status" value="1"/>
</dbReference>
<dbReference type="Proteomes" id="UP000824120">
    <property type="component" value="Chromosome 4"/>
</dbReference>
<accession>A0A9J5ZBJ5</accession>
<dbReference type="PANTHER" id="PTHR10795">
    <property type="entry name" value="PROPROTEIN CONVERTASE SUBTILISIN/KEXIN"/>
    <property type="match status" value="1"/>
</dbReference>
<dbReference type="InterPro" id="IPR046450">
    <property type="entry name" value="PA_dom_sf"/>
</dbReference>
<evidence type="ECO:0000313" key="13">
    <source>
        <dbReference type="EMBL" id="KAG5609264.1"/>
    </source>
</evidence>
<evidence type="ECO:0000259" key="12">
    <source>
        <dbReference type="Pfam" id="PF17766"/>
    </source>
</evidence>
<evidence type="ECO:0000256" key="7">
    <source>
        <dbReference type="PIRSR" id="PIRSR615500-1"/>
    </source>
</evidence>
<keyword evidence="14" id="KW-1185">Reference proteome</keyword>
<dbReference type="InterPro" id="IPR015500">
    <property type="entry name" value="Peptidase_S8_subtilisin-rel"/>
</dbReference>
<feature type="domain" description="Inhibitor I9" evidence="11">
    <location>
        <begin position="17"/>
        <end position="81"/>
    </location>
</feature>
<dbReference type="InterPro" id="IPR045051">
    <property type="entry name" value="SBT"/>
</dbReference>
<dbReference type="PROSITE" id="PS51892">
    <property type="entry name" value="SUBTILASE"/>
    <property type="match status" value="1"/>
</dbReference>
<evidence type="ECO:0000256" key="2">
    <source>
        <dbReference type="ARBA" id="ARBA00022670"/>
    </source>
</evidence>
<dbReference type="AlphaFoldDB" id="A0A9J5ZBJ5"/>
<dbReference type="GO" id="GO:0004252">
    <property type="term" value="F:serine-type endopeptidase activity"/>
    <property type="evidence" value="ECO:0007669"/>
    <property type="project" value="UniProtKB-UniRule"/>
</dbReference>
<dbReference type="Pfam" id="PF17766">
    <property type="entry name" value="fn3_6"/>
    <property type="match status" value="1"/>
</dbReference>
<organism evidence="13 14">
    <name type="scientific">Solanum commersonii</name>
    <name type="common">Commerson's wild potato</name>
    <name type="synonym">Commerson's nightshade</name>
    <dbReference type="NCBI Taxonomy" id="4109"/>
    <lineage>
        <taxon>Eukaryota</taxon>
        <taxon>Viridiplantae</taxon>
        <taxon>Streptophyta</taxon>
        <taxon>Embryophyta</taxon>
        <taxon>Tracheophyta</taxon>
        <taxon>Spermatophyta</taxon>
        <taxon>Magnoliopsida</taxon>
        <taxon>eudicotyledons</taxon>
        <taxon>Gunneridae</taxon>
        <taxon>Pentapetalae</taxon>
        <taxon>asterids</taxon>
        <taxon>lamiids</taxon>
        <taxon>Solanales</taxon>
        <taxon>Solanaceae</taxon>
        <taxon>Solanoideae</taxon>
        <taxon>Solaneae</taxon>
        <taxon>Solanum</taxon>
    </lineage>
</organism>
<comment type="caution">
    <text evidence="13">The sequence shown here is derived from an EMBL/GenBank/DDBJ whole genome shotgun (WGS) entry which is preliminary data.</text>
</comment>
<dbReference type="GO" id="GO:0006508">
    <property type="term" value="P:proteolysis"/>
    <property type="evidence" value="ECO:0007669"/>
    <property type="project" value="UniProtKB-KW"/>
</dbReference>
<dbReference type="SUPFAM" id="SSF52025">
    <property type="entry name" value="PA domain"/>
    <property type="match status" value="1"/>
</dbReference>
<dbReference type="InterPro" id="IPR037045">
    <property type="entry name" value="S8pro/Inhibitor_I9_sf"/>
</dbReference>
<dbReference type="InterPro" id="IPR000209">
    <property type="entry name" value="Peptidase_S8/S53_dom"/>
</dbReference>
<dbReference type="InterPro" id="IPR034197">
    <property type="entry name" value="Peptidases_S8_3"/>
</dbReference>
<dbReference type="Pfam" id="PF05922">
    <property type="entry name" value="Inhibitor_I9"/>
    <property type="match status" value="1"/>
</dbReference>
<dbReference type="InterPro" id="IPR023828">
    <property type="entry name" value="Peptidase_S8_Ser-AS"/>
</dbReference>
<dbReference type="InterPro" id="IPR036852">
    <property type="entry name" value="Peptidase_S8/S53_dom_sf"/>
</dbReference>
<feature type="active site" description="Charge relay system" evidence="7 8">
    <location>
        <position position="203"/>
    </location>
</feature>
<dbReference type="Pfam" id="PF02225">
    <property type="entry name" value="PA"/>
    <property type="match status" value="1"/>
</dbReference>
<evidence type="ECO:0000259" key="10">
    <source>
        <dbReference type="Pfam" id="PF02225"/>
    </source>
</evidence>
<feature type="active site" description="Charge relay system" evidence="7 8">
    <location>
        <position position="524"/>
    </location>
</feature>
<proteinExistence type="inferred from homology"/>
<dbReference type="Gene3D" id="3.40.50.200">
    <property type="entry name" value="Peptidase S8/S53 domain"/>
    <property type="match status" value="2"/>
</dbReference>
<feature type="domain" description="PA" evidence="10">
    <location>
        <begin position="402"/>
        <end position="474"/>
    </location>
</feature>
<feature type="active site" description="Charge relay system" evidence="7 8">
    <location>
        <position position="118"/>
    </location>
</feature>
<dbReference type="Gene3D" id="2.60.40.2310">
    <property type="match status" value="1"/>
</dbReference>
<keyword evidence="2 8" id="KW-0645">Protease</keyword>
<dbReference type="Gene3D" id="3.30.70.80">
    <property type="entry name" value="Peptidase S8 propeptide/proteinase inhibitor I9"/>
    <property type="match status" value="1"/>
</dbReference>
<dbReference type="PROSITE" id="PS00138">
    <property type="entry name" value="SUBTILASE_SER"/>
    <property type="match status" value="1"/>
</dbReference>
<dbReference type="FunFam" id="3.40.50.200:FF:000006">
    <property type="entry name" value="Subtilisin-like protease SBT1.5"/>
    <property type="match status" value="1"/>
</dbReference>
<feature type="domain" description="Peptidase S8/S53" evidence="9">
    <location>
        <begin position="109"/>
        <end position="584"/>
    </location>
</feature>
<protein>
    <submittedName>
        <fullName evidence="13">Uncharacterized protein</fullName>
    </submittedName>
</protein>
<dbReference type="FunFam" id="3.30.70.80:FF:000002">
    <property type="entry name" value="Subtilisin-like protease SBT5.3"/>
    <property type="match status" value="1"/>
</dbReference>
<dbReference type="OrthoDB" id="206201at2759"/>
<dbReference type="EMBL" id="JACXVP010000004">
    <property type="protein sequence ID" value="KAG5609264.1"/>
    <property type="molecule type" value="Genomic_DNA"/>
</dbReference>
<name>A0A9J5ZBJ5_SOLCO</name>
<evidence type="ECO:0000259" key="11">
    <source>
        <dbReference type="Pfam" id="PF05922"/>
    </source>
</evidence>
<dbReference type="Gene3D" id="3.50.30.30">
    <property type="match status" value="1"/>
</dbReference>
<comment type="similarity">
    <text evidence="1 8">Belongs to the peptidase S8 family.</text>
</comment>
<evidence type="ECO:0000256" key="4">
    <source>
        <dbReference type="ARBA" id="ARBA00022801"/>
    </source>
</evidence>
<evidence type="ECO:0000256" key="6">
    <source>
        <dbReference type="ARBA" id="ARBA00023180"/>
    </source>
</evidence>
<dbReference type="CDD" id="cd02120">
    <property type="entry name" value="PA_subtilisin_like"/>
    <property type="match status" value="1"/>
</dbReference>
<keyword evidence="3" id="KW-0732">Signal</keyword>
<feature type="domain" description="Subtilisin-like protease fibronectin type-III" evidence="12">
    <location>
        <begin position="642"/>
        <end position="730"/>
    </location>
</feature>